<sequence>MADRILSSSPLSSAPSTEATFRTASSQPSSHYHSARSLPYELLQHVQVYLEESLFSQALHFLLSLTTASLKDSRSLTIPPPDYLAVIATLCVHPSLTTRTTSRDKWTQSNDALKLLRIINQVTGPVNAGLTEAYKFRRYTERLSIRRGVTSEDDSNVNNHKLNISYADTDSLFSLAEDFWALIGWALNSACLPGYHATRWEHYAPFLNYLLDVLETDWSLREETDTCSESLFWQYIEQATGGNARGRRILRAIFADGSTASLNEFREIFRKELKGPKSNTEKLKKQEVAVDIDGEIYGDWMQEGESSTEEENEAVNSNLSDPLNIRPKKRIRTRTPSARRKVTPKTSKRSLIPTPTDNDDSDVSMSEAPVTQPSLGGPESITIRLRLLQLLSTVSANTTLIDSQTEPVFPDLHDLYTLFVEFIRPLPLSVFQQFVLSVLSASLSGSTKASISPHARVTLCEFMLQRMIDRESHKRSTFEPMTQARLASDYLPYAAVRNTVEAQAKVSLLLESVVRQLAKAGVGYLKQSSELIEALEQGVKNRQAAAAETKGNRKKGRDGGDEELAGLVLQESAMRMRIVIQRLDK</sequence>
<evidence type="ECO:0000313" key="2">
    <source>
        <dbReference type="Proteomes" id="UP001172386"/>
    </source>
</evidence>
<name>A0ACC3A9U6_9EURO</name>
<comment type="caution">
    <text evidence="1">The sequence shown here is derived from an EMBL/GenBank/DDBJ whole genome shotgun (WGS) entry which is preliminary data.</text>
</comment>
<keyword evidence="2" id="KW-1185">Reference proteome</keyword>
<dbReference type="Proteomes" id="UP001172386">
    <property type="component" value="Unassembled WGS sequence"/>
</dbReference>
<accession>A0ACC3A9U6</accession>
<dbReference type="EMBL" id="JAPDRQ010000056">
    <property type="protein sequence ID" value="KAJ9657986.1"/>
    <property type="molecule type" value="Genomic_DNA"/>
</dbReference>
<organism evidence="1 2">
    <name type="scientific">Neophaeococcomyces mojaviensis</name>
    <dbReference type="NCBI Taxonomy" id="3383035"/>
    <lineage>
        <taxon>Eukaryota</taxon>
        <taxon>Fungi</taxon>
        <taxon>Dikarya</taxon>
        <taxon>Ascomycota</taxon>
        <taxon>Pezizomycotina</taxon>
        <taxon>Eurotiomycetes</taxon>
        <taxon>Chaetothyriomycetidae</taxon>
        <taxon>Chaetothyriales</taxon>
        <taxon>Chaetothyriales incertae sedis</taxon>
        <taxon>Neophaeococcomyces</taxon>
    </lineage>
</organism>
<reference evidence="1" key="1">
    <citation type="submission" date="2022-10" db="EMBL/GenBank/DDBJ databases">
        <title>Culturing micro-colonial fungi from biological soil crusts in the Mojave desert and describing Neophaeococcomyces mojavensis, and introducing the new genera and species Taxawa tesnikishii.</title>
        <authorList>
            <person name="Kurbessoian T."/>
            <person name="Stajich J.E."/>
        </authorList>
    </citation>
    <scope>NUCLEOTIDE SEQUENCE</scope>
    <source>
        <strain evidence="1">JES_112</strain>
    </source>
</reference>
<proteinExistence type="predicted"/>
<gene>
    <name evidence="1" type="ORF">H2198_003955</name>
</gene>
<evidence type="ECO:0000313" key="1">
    <source>
        <dbReference type="EMBL" id="KAJ9657986.1"/>
    </source>
</evidence>
<protein>
    <submittedName>
        <fullName evidence="1">Uncharacterized protein</fullName>
    </submittedName>
</protein>